<keyword evidence="2" id="KW-1185">Reference proteome</keyword>
<sequence>MENIISCAADGAPVLMGKKKGCLKLMKDEYLGMILVHYVIHRDNFVANNITPPLNEPEMNHRLTVDGKAFVSYLTDIFEKLSMLNKQIQGSNRTLVDAKTKFHWLKKCGLTDNAVLVIVDQLKIIASHLKERFSDLKQNEFPTWEMQAMLVNISDVLIQYQEEPSETQNDKSVETLYNIEGEMSWLCYETKTKYSHSTNFA</sequence>
<dbReference type="PANTHER" id="PTHR45913">
    <property type="entry name" value="EPM2A-INTERACTING PROTEIN 1"/>
    <property type="match status" value="1"/>
</dbReference>
<evidence type="ECO:0000313" key="1">
    <source>
        <dbReference type="EMBL" id="CAF2898572.1"/>
    </source>
</evidence>
<accession>A0A7R8CVZ4</accession>
<evidence type="ECO:0000313" key="2">
    <source>
        <dbReference type="Proteomes" id="UP000675881"/>
    </source>
</evidence>
<dbReference type="AlphaFoldDB" id="A0A7R8CVZ4"/>
<dbReference type="Proteomes" id="UP000675881">
    <property type="component" value="Chromosome 3"/>
</dbReference>
<dbReference type="PANTHER" id="PTHR45913:SF5">
    <property type="entry name" value="GENERAL TRANSCRIPTION FACTOR II-I REPEAT DOMAIN-CONTAINING PROTEIN 2A-LIKE PROTEIN"/>
    <property type="match status" value="1"/>
</dbReference>
<reference evidence="1" key="1">
    <citation type="submission" date="2021-02" db="EMBL/GenBank/DDBJ databases">
        <authorList>
            <person name="Bekaert M."/>
        </authorList>
    </citation>
    <scope>NUCLEOTIDE SEQUENCE</scope>
    <source>
        <strain evidence="1">IoA-00</strain>
    </source>
</reference>
<dbReference type="EMBL" id="HG994582">
    <property type="protein sequence ID" value="CAF2898572.1"/>
    <property type="molecule type" value="Genomic_DNA"/>
</dbReference>
<dbReference type="OrthoDB" id="6378341at2759"/>
<organism evidence="1 2">
    <name type="scientific">Lepeophtheirus salmonis</name>
    <name type="common">Salmon louse</name>
    <name type="synonym">Caligus salmonis</name>
    <dbReference type="NCBI Taxonomy" id="72036"/>
    <lineage>
        <taxon>Eukaryota</taxon>
        <taxon>Metazoa</taxon>
        <taxon>Ecdysozoa</taxon>
        <taxon>Arthropoda</taxon>
        <taxon>Crustacea</taxon>
        <taxon>Multicrustacea</taxon>
        <taxon>Hexanauplia</taxon>
        <taxon>Copepoda</taxon>
        <taxon>Siphonostomatoida</taxon>
        <taxon>Caligidae</taxon>
        <taxon>Lepeophtheirus</taxon>
    </lineage>
</organism>
<name>A0A7R8CVZ4_LEPSM</name>
<proteinExistence type="predicted"/>
<protein>
    <submittedName>
        <fullName evidence="1">(salmon louse) hypothetical protein</fullName>
    </submittedName>
</protein>
<gene>
    <name evidence="1" type="ORF">LSAA_6981</name>
</gene>